<dbReference type="Gene3D" id="1.10.10.10">
    <property type="entry name" value="Winged helix-like DNA-binding domain superfamily/Winged helix DNA-binding domain"/>
    <property type="match status" value="1"/>
</dbReference>
<name>A0ABS0HA84_9ACTN</name>
<dbReference type="EMBL" id="JADPUN010000422">
    <property type="protein sequence ID" value="MBF9135239.1"/>
    <property type="molecule type" value="Genomic_DNA"/>
</dbReference>
<dbReference type="InterPro" id="IPR036388">
    <property type="entry name" value="WH-like_DNA-bd_sf"/>
</dbReference>
<proteinExistence type="predicted"/>
<accession>A0ABS0HA84</accession>
<gene>
    <name evidence="1" type="ORF">I0C86_41045</name>
</gene>
<dbReference type="Proteomes" id="UP000638560">
    <property type="component" value="Unassembled WGS sequence"/>
</dbReference>
<sequence length="98" mass="10963">METPQRITPQLLAVLRVLVDQEDGEQLYGRAVAEKTGLTSGVVTLIFKRLAALGWLSEEWEALDSRTARPRRKYVSLTPQGREASQRVLVARTATRGK</sequence>
<dbReference type="RefSeq" id="WP_196206696.1">
    <property type="nucleotide sequence ID" value="NZ_JADPUN010000422.1"/>
</dbReference>
<dbReference type="InterPro" id="IPR036390">
    <property type="entry name" value="WH_DNA-bd_sf"/>
</dbReference>
<keyword evidence="2" id="KW-1185">Reference proteome</keyword>
<comment type="caution">
    <text evidence="1">The sequence shown here is derived from an EMBL/GenBank/DDBJ whole genome shotgun (WGS) entry which is preliminary data.</text>
</comment>
<protein>
    <submittedName>
        <fullName evidence="1">Helix-turn-helix transcriptional regulator</fullName>
    </submittedName>
</protein>
<evidence type="ECO:0000313" key="1">
    <source>
        <dbReference type="EMBL" id="MBF9135239.1"/>
    </source>
</evidence>
<evidence type="ECO:0000313" key="2">
    <source>
        <dbReference type="Proteomes" id="UP000638560"/>
    </source>
</evidence>
<dbReference type="SUPFAM" id="SSF46785">
    <property type="entry name" value="Winged helix' DNA-binding domain"/>
    <property type="match status" value="1"/>
</dbReference>
<organism evidence="1 2">
    <name type="scientific">Plantactinospora alkalitolerans</name>
    <dbReference type="NCBI Taxonomy" id="2789879"/>
    <lineage>
        <taxon>Bacteria</taxon>
        <taxon>Bacillati</taxon>
        <taxon>Actinomycetota</taxon>
        <taxon>Actinomycetes</taxon>
        <taxon>Micromonosporales</taxon>
        <taxon>Micromonosporaceae</taxon>
        <taxon>Plantactinospora</taxon>
    </lineage>
</organism>
<reference evidence="1 2" key="1">
    <citation type="submission" date="2020-11" db="EMBL/GenBank/DDBJ databases">
        <title>A novel isolate from a Black sea contaminated sediment with potential to produce alkanes: Plantactinospora alkalitolerans sp. nov.</title>
        <authorList>
            <person name="Carro L."/>
            <person name="Veyisoglu A."/>
            <person name="Guven K."/>
            <person name="Schumann P."/>
            <person name="Klenk H.-P."/>
            <person name="Sahin N."/>
        </authorList>
    </citation>
    <scope>NUCLEOTIDE SEQUENCE [LARGE SCALE GENOMIC DNA]</scope>
    <source>
        <strain evidence="1 2">S1510</strain>
    </source>
</reference>